<dbReference type="SUPFAM" id="SSF53850">
    <property type="entry name" value="Periplasmic binding protein-like II"/>
    <property type="match status" value="1"/>
</dbReference>
<keyword evidence="3" id="KW-0238">DNA-binding</keyword>
<gene>
    <name evidence="6" type="ORF">ACFPP7_20400</name>
</gene>
<dbReference type="Gene3D" id="3.40.190.10">
    <property type="entry name" value="Periplasmic binding protein-like II"/>
    <property type="match status" value="2"/>
</dbReference>
<reference evidence="7" key="1">
    <citation type="journal article" date="2019" name="Int. J. Syst. Evol. Microbiol.">
        <title>The Global Catalogue of Microorganisms (GCM) 10K type strain sequencing project: providing services to taxonomists for standard genome sequencing and annotation.</title>
        <authorList>
            <consortium name="The Broad Institute Genomics Platform"/>
            <consortium name="The Broad Institute Genome Sequencing Center for Infectious Disease"/>
            <person name="Wu L."/>
            <person name="Ma J."/>
        </authorList>
    </citation>
    <scope>NUCLEOTIDE SEQUENCE [LARGE SCALE GENOMIC DNA]</scope>
    <source>
        <strain evidence="7">CGMCC 4.7277</strain>
    </source>
</reference>
<evidence type="ECO:0000259" key="5">
    <source>
        <dbReference type="PROSITE" id="PS50931"/>
    </source>
</evidence>
<dbReference type="CDD" id="cd08414">
    <property type="entry name" value="PBP2_LTTR_aromatics_like"/>
    <property type="match status" value="1"/>
</dbReference>
<accession>A0ABW0QKK6</accession>
<dbReference type="InterPro" id="IPR005119">
    <property type="entry name" value="LysR_subst-bd"/>
</dbReference>
<evidence type="ECO:0000256" key="1">
    <source>
        <dbReference type="ARBA" id="ARBA00009437"/>
    </source>
</evidence>
<dbReference type="PANTHER" id="PTHR30346">
    <property type="entry name" value="TRANSCRIPTIONAL DUAL REGULATOR HCAR-RELATED"/>
    <property type="match status" value="1"/>
</dbReference>
<dbReference type="InterPro" id="IPR036390">
    <property type="entry name" value="WH_DNA-bd_sf"/>
</dbReference>
<dbReference type="PROSITE" id="PS50931">
    <property type="entry name" value="HTH_LYSR"/>
    <property type="match status" value="1"/>
</dbReference>
<sequence length="299" mass="32645">MNLRQLRYFCEVVDAGNANTAAHKLFVAPTAISMQMSQLENQLGGKLFDRSSRPMALTPLGRFVYPKAKELLADAGRLVEEAKGIASGNLGWLSIGFTRSTIFSVVPDAVREMKSAFPKVQIDLVEILTEHQAEGIRKGVIHIGVSRTIGEFEAEPDLAYTPLFKEALIAAIPMHHPLAARKSLKASDLDEMPFISYPKDPHSNFSKLSLGLLEAAGAKPRVGYEAKEIHTALGLVAAGLGATLVGKTVAVNNRTDVCFLPIRGARMTAKVFAVHKRDEQSRLTDAFLKIIQEQSARRL</sequence>
<keyword evidence="4" id="KW-0804">Transcription</keyword>
<feature type="domain" description="HTH lysR-type" evidence="5">
    <location>
        <begin position="1"/>
        <end position="58"/>
    </location>
</feature>
<comment type="caution">
    <text evidence="6">The sequence shown here is derived from an EMBL/GenBank/DDBJ whole genome shotgun (WGS) entry which is preliminary data.</text>
</comment>
<dbReference type="Proteomes" id="UP001596084">
    <property type="component" value="Unassembled WGS sequence"/>
</dbReference>
<keyword evidence="7" id="KW-1185">Reference proteome</keyword>
<evidence type="ECO:0000313" key="6">
    <source>
        <dbReference type="EMBL" id="MFC5523254.1"/>
    </source>
</evidence>
<evidence type="ECO:0000313" key="7">
    <source>
        <dbReference type="Proteomes" id="UP001596084"/>
    </source>
</evidence>
<proteinExistence type="inferred from homology"/>
<dbReference type="PANTHER" id="PTHR30346:SF17">
    <property type="entry name" value="LYSR FAMILY TRANSCRIPTIONAL REGULATOR"/>
    <property type="match status" value="1"/>
</dbReference>
<protein>
    <submittedName>
        <fullName evidence="6">LysR family transcriptional regulator</fullName>
    </submittedName>
</protein>
<dbReference type="Pfam" id="PF00126">
    <property type="entry name" value="HTH_1"/>
    <property type="match status" value="1"/>
</dbReference>
<evidence type="ECO:0000256" key="3">
    <source>
        <dbReference type="ARBA" id="ARBA00023125"/>
    </source>
</evidence>
<dbReference type="InterPro" id="IPR036388">
    <property type="entry name" value="WH-like_DNA-bd_sf"/>
</dbReference>
<organism evidence="6 7">
    <name type="scientific">Polaromonas jejuensis</name>
    <dbReference type="NCBI Taxonomy" id="457502"/>
    <lineage>
        <taxon>Bacteria</taxon>
        <taxon>Pseudomonadati</taxon>
        <taxon>Pseudomonadota</taxon>
        <taxon>Betaproteobacteria</taxon>
        <taxon>Burkholderiales</taxon>
        <taxon>Comamonadaceae</taxon>
        <taxon>Polaromonas</taxon>
    </lineage>
</organism>
<dbReference type="RefSeq" id="WP_068834013.1">
    <property type="nucleotide sequence ID" value="NZ_JBHSMX010000064.1"/>
</dbReference>
<comment type="similarity">
    <text evidence="1">Belongs to the LysR transcriptional regulatory family.</text>
</comment>
<keyword evidence="2" id="KW-0805">Transcription regulation</keyword>
<dbReference type="InterPro" id="IPR000847">
    <property type="entry name" value="LysR_HTH_N"/>
</dbReference>
<dbReference type="EMBL" id="JBHSMX010000064">
    <property type="protein sequence ID" value="MFC5523254.1"/>
    <property type="molecule type" value="Genomic_DNA"/>
</dbReference>
<dbReference type="Pfam" id="PF03466">
    <property type="entry name" value="LysR_substrate"/>
    <property type="match status" value="1"/>
</dbReference>
<name>A0ABW0QKK6_9BURK</name>
<dbReference type="SUPFAM" id="SSF46785">
    <property type="entry name" value="Winged helix' DNA-binding domain"/>
    <property type="match status" value="1"/>
</dbReference>
<dbReference type="Gene3D" id="1.10.10.10">
    <property type="entry name" value="Winged helix-like DNA-binding domain superfamily/Winged helix DNA-binding domain"/>
    <property type="match status" value="1"/>
</dbReference>
<evidence type="ECO:0000256" key="4">
    <source>
        <dbReference type="ARBA" id="ARBA00023163"/>
    </source>
</evidence>
<evidence type="ECO:0000256" key="2">
    <source>
        <dbReference type="ARBA" id="ARBA00023015"/>
    </source>
</evidence>